<dbReference type="STRING" id="1137138.A0A067NQ71"/>
<dbReference type="PROSITE" id="PS00061">
    <property type="entry name" value="ADH_SHORT"/>
    <property type="match status" value="1"/>
</dbReference>
<evidence type="ECO:0000256" key="4">
    <source>
        <dbReference type="ARBA" id="ARBA00037096"/>
    </source>
</evidence>
<dbReference type="PANTHER" id="PTHR44196">
    <property type="entry name" value="DEHYDROGENASE/REDUCTASE SDR FAMILY MEMBER 7B"/>
    <property type="match status" value="1"/>
</dbReference>
<dbReference type="EMBL" id="KL198006">
    <property type="protein sequence ID" value="KDQ30218.1"/>
    <property type="molecule type" value="Genomic_DNA"/>
</dbReference>
<evidence type="ECO:0000256" key="1">
    <source>
        <dbReference type="ARBA" id="ARBA00006484"/>
    </source>
</evidence>
<dbReference type="PANTHER" id="PTHR44196:SF1">
    <property type="entry name" value="DEHYDROGENASE_REDUCTASE SDR FAMILY MEMBER 7B"/>
    <property type="match status" value="1"/>
</dbReference>
<dbReference type="InParanoid" id="A0A067NQ71"/>
<sequence>MIPPPTTIVAALSCLAISTGVYYAVRPPPRQTQIRKRDERVLVIGASSGIGRSIAHEYAARGANVCVAGRRAELLKKVLEECDALGEQGKSTHMAADFTNVEDLVRLRQFVEAAGVSALQPLMNVAGIHDPNADATSEGITHAVETAKKAMNGNYFGPLGAAVAFIPLLTRTSPSPSILLVSSLAAVIPAPSRTLYASTKAASLVLYQALSIEHPSIRFSAILPYTVEGDFRASAVDAGPVREADPSKHGLKREVVARRCVQAVDAGEKAVFLPAFYRAGLFLYWIFPAFVEWRARKKYGFTT</sequence>
<dbReference type="InterPro" id="IPR036291">
    <property type="entry name" value="NAD(P)-bd_dom_sf"/>
</dbReference>
<protein>
    <recommendedName>
        <fullName evidence="7">NAD(P)-binding protein</fullName>
    </recommendedName>
</protein>
<dbReference type="PRINTS" id="PR00081">
    <property type="entry name" value="GDHRDH"/>
</dbReference>
<evidence type="ECO:0000256" key="3">
    <source>
        <dbReference type="ARBA" id="ARBA00023002"/>
    </source>
</evidence>
<gene>
    <name evidence="5" type="ORF">PLEOSDRAFT_165816</name>
</gene>
<reference evidence="6" key="1">
    <citation type="journal article" date="2014" name="Proc. Natl. Acad. Sci. U.S.A.">
        <title>Extensive sampling of basidiomycete genomes demonstrates inadequacy of the white-rot/brown-rot paradigm for wood decay fungi.</title>
        <authorList>
            <person name="Riley R."/>
            <person name="Salamov A.A."/>
            <person name="Brown D.W."/>
            <person name="Nagy L.G."/>
            <person name="Floudas D."/>
            <person name="Held B.W."/>
            <person name="Levasseur A."/>
            <person name="Lombard V."/>
            <person name="Morin E."/>
            <person name="Otillar R."/>
            <person name="Lindquist E.A."/>
            <person name="Sun H."/>
            <person name="LaButti K.M."/>
            <person name="Schmutz J."/>
            <person name="Jabbour D."/>
            <person name="Luo H."/>
            <person name="Baker S.E."/>
            <person name="Pisabarro A.G."/>
            <person name="Walton J.D."/>
            <person name="Blanchette R.A."/>
            <person name="Henrissat B."/>
            <person name="Martin F."/>
            <person name="Cullen D."/>
            <person name="Hibbett D.S."/>
            <person name="Grigoriev I.V."/>
        </authorList>
    </citation>
    <scope>NUCLEOTIDE SEQUENCE [LARGE SCALE GENOMIC DNA]</scope>
    <source>
        <strain evidence="6">PC15</strain>
    </source>
</reference>
<dbReference type="GO" id="GO:0016020">
    <property type="term" value="C:membrane"/>
    <property type="evidence" value="ECO:0007669"/>
    <property type="project" value="TreeGrafter"/>
</dbReference>
<comment type="function">
    <text evidence="4">Putative oxidoreductase.</text>
</comment>
<dbReference type="InterPro" id="IPR020904">
    <property type="entry name" value="Sc_DH/Rdtase_CS"/>
</dbReference>
<keyword evidence="2" id="KW-0521">NADP</keyword>
<dbReference type="HOGENOM" id="CLU_056799_1_0_1"/>
<dbReference type="GO" id="GO:0016491">
    <property type="term" value="F:oxidoreductase activity"/>
    <property type="evidence" value="ECO:0007669"/>
    <property type="project" value="UniProtKB-KW"/>
</dbReference>
<proteinExistence type="inferred from homology"/>
<evidence type="ECO:0000313" key="5">
    <source>
        <dbReference type="EMBL" id="KDQ30218.1"/>
    </source>
</evidence>
<accession>A0A067NQ71</accession>
<dbReference type="AlphaFoldDB" id="A0A067NQ71"/>
<dbReference type="OrthoDB" id="37659at2759"/>
<comment type="similarity">
    <text evidence="1">Belongs to the short-chain dehydrogenases/reductases (SDR) family.</text>
</comment>
<name>A0A067NQ71_PLEO1</name>
<dbReference type="VEuPathDB" id="FungiDB:PLEOSDRAFT_165816"/>
<organism evidence="5 6">
    <name type="scientific">Pleurotus ostreatus (strain PC15)</name>
    <name type="common">Oyster mushroom</name>
    <dbReference type="NCBI Taxonomy" id="1137138"/>
    <lineage>
        <taxon>Eukaryota</taxon>
        <taxon>Fungi</taxon>
        <taxon>Dikarya</taxon>
        <taxon>Basidiomycota</taxon>
        <taxon>Agaricomycotina</taxon>
        <taxon>Agaricomycetes</taxon>
        <taxon>Agaricomycetidae</taxon>
        <taxon>Agaricales</taxon>
        <taxon>Pleurotineae</taxon>
        <taxon>Pleurotaceae</taxon>
        <taxon>Pleurotus</taxon>
    </lineage>
</organism>
<dbReference type="Proteomes" id="UP000027073">
    <property type="component" value="Unassembled WGS sequence"/>
</dbReference>
<dbReference type="InterPro" id="IPR002347">
    <property type="entry name" value="SDR_fam"/>
</dbReference>
<evidence type="ECO:0000313" key="6">
    <source>
        <dbReference type="Proteomes" id="UP000027073"/>
    </source>
</evidence>
<dbReference type="Gene3D" id="3.40.50.720">
    <property type="entry name" value="NAD(P)-binding Rossmann-like Domain"/>
    <property type="match status" value="1"/>
</dbReference>
<keyword evidence="3" id="KW-0560">Oxidoreductase</keyword>
<dbReference type="SUPFAM" id="SSF51735">
    <property type="entry name" value="NAD(P)-binding Rossmann-fold domains"/>
    <property type="match status" value="1"/>
</dbReference>
<dbReference type="Pfam" id="PF00106">
    <property type="entry name" value="adh_short"/>
    <property type="match status" value="1"/>
</dbReference>
<evidence type="ECO:0008006" key="7">
    <source>
        <dbReference type="Google" id="ProtNLM"/>
    </source>
</evidence>
<evidence type="ECO:0000256" key="2">
    <source>
        <dbReference type="ARBA" id="ARBA00022857"/>
    </source>
</evidence>